<evidence type="ECO:0000313" key="3">
    <source>
        <dbReference type="EMBL" id="KCZ89189.1"/>
    </source>
</evidence>
<evidence type="ECO:0000259" key="2">
    <source>
        <dbReference type="Pfam" id="PF00542"/>
    </source>
</evidence>
<organism evidence="3 4">
    <name type="scientific">Hyphomonas jannaschiana VP2</name>
    <dbReference type="NCBI Taxonomy" id="1280952"/>
    <lineage>
        <taxon>Bacteria</taxon>
        <taxon>Pseudomonadati</taxon>
        <taxon>Pseudomonadota</taxon>
        <taxon>Alphaproteobacteria</taxon>
        <taxon>Hyphomonadales</taxon>
        <taxon>Hyphomonadaceae</taxon>
        <taxon>Hyphomonas</taxon>
    </lineage>
</organism>
<proteinExistence type="predicted"/>
<keyword evidence="1" id="KW-0812">Transmembrane</keyword>
<sequence>MEDYLDKILQPEVLFTLFVVFLFGRAIAGGRKKENSLSPTPPTPAEVDAALKRVTMSKWLEIDAELDARKKIRAIKLLRDATGLGLKDSKEAIEERERKRDLRL</sequence>
<dbReference type="AlphaFoldDB" id="A0A059FEX6"/>
<dbReference type="GO" id="GO:0003735">
    <property type="term" value="F:structural constituent of ribosome"/>
    <property type="evidence" value="ECO:0007669"/>
    <property type="project" value="InterPro"/>
</dbReference>
<dbReference type="InterPro" id="IPR014719">
    <property type="entry name" value="Ribosomal_bL12_C/ClpS-like"/>
</dbReference>
<dbReference type="STRING" id="1280952.HJA_07827"/>
<dbReference type="RefSeq" id="WP_035580450.1">
    <property type="nucleotide sequence ID" value="NZ_ARYJ01000004.1"/>
</dbReference>
<accession>A0A059FEX6</accession>
<protein>
    <recommendedName>
        <fullName evidence="2">Large ribosomal subunit protein bL12 C-terminal domain-containing protein</fullName>
    </recommendedName>
</protein>
<evidence type="ECO:0000313" key="4">
    <source>
        <dbReference type="Proteomes" id="UP000024816"/>
    </source>
</evidence>
<dbReference type="GO" id="GO:0006412">
    <property type="term" value="P:translation"/>
    <property type="evidence" value="ECO:0007669"/>
    <property type="project" value="InterPro"/>
</dbReference>
<keyword evidence="1" id="KW-0472">Membrane</keyword>
<keyword evidence="4" id="KW-1185">Reference proteome</keyword>
<dbReference type="EMBL" id="ARYJ01000004">
    <property type="protein sequence ID" value="KCZ89189.1"/>
    <property type="molecule type" value="Genomic_DNA"/>
</dbReference>
<gene>
    <name evidence="3" type="ORF">HJA_07827</name>
</gene>
<dbReference type="Proteomes" id="UP000024816">
    <property type="component" value="Unassembled WGS sequence"/>
</dbReference>
<dbReference type="Pfam" id="PF00542">
    <property type="entry name" value="Ribosomal_L12"/>
    <property type="match status" value="1"/>
</dbReference>
<feature type="domain" description="Large ribosomal subunit protein bL12 C-terminal" evidence="2">
    <location>
        <begin position="68"/>
        <end position="95"/>
    </location>
</feature>
<comment type="caution">
    <text evidence="3">The sequence shown here is derived from an EMBL/GenBank/DDBJ whole genome shotgun (WGS) entry which is preliminary data.</text>
</comment>
<dbReference type="InterPro" id="IPR013823">
    <property type="entry name" value="Ribosomal_bL12_C"/>
</dbReference>
<feature type="transmembrane region" description="Helical" evidence="1">
    <location>
        <begin position="12"/>
        <end position="28"/>
    </location>
</feature>
<keyword evidence="1" id="KW-1133">Transmembrane helix</keyword>
<dbReference type="Gene3D" id="3.30.1390.10">
    <property type="match status" value="1"/>
</dbReference>
<reference evidence="3 4" key="1">
    <citation type="journal article" date="2014" name="Antonie Van Leeuwenhoek">
        <title>Hyphomonas beringensis sp. nov. and Hyphomonas chukchiensis sp. nov., isolated from surface seawater of the Bering Sea and Chukchi Sea.</title>
        <authorList>
            <person name="Li C."/>
            <person name="Lai Q."/>
            <person name="Li G."/>
            <person name="Dong C."/>
            <person name="Wang J."/>
            <person name="Liao Y."/>
            <person name="Shao Z."/>
        </authorList>
    </citation>
    <scope>NUCLEOTIDE SEQUENCE [LARGE SCALE GENOMIC DNA]</scope>
    <source>
        <strain evidence="3 4">VP2</strain>
    </source>
</reference>
<dbReference type="PATRIC" id="fig|1280952.3.peg.1552"/>
<evidence type="ECO:0000256" key="1">
    <source>
        <dbReference type="SAM" id="Phobius"/>
    </source>
</evidence>
<name>A0A059FEX6_9PROT</name>